<protein>
    <submittedName>
        <fullName evidence="1">DUF1786 domain-containing protein</fullName>
    </submittedName>
</protein>
<proteinExistence type="predicted"/>
<sequence length="349" mass="38203">MTESELYLLAIDVGSHTQDILLYDSRREIENCVKLVLPSQTSIVAQRIRQATRSGHPVFLDGNLMGGGPCVGAMMDHLAAGYEIYATELAAKTIRDNLQEVEAMGIRLGPPPASVQVLRVRLGDVDLEALRWSLAPFLVELPSRYAIALQDHGECLTGSNREFRFRAWEEFLAQGGNLDGLLYPQAPSPFTRMQAVQRDLPGAWVMDTGAAAVQGALCDPWVAERAQEGVVVVNVGNQHTLAILLQGERIEGLFEHHTSCLNRAKLQDYVERLREGRLMAGEILQDGGHGNLCAPASLSFRSVAVTGPKRKMAEGLGYYFAVPHGDMMLTGCFGLVRSTLRLCARFSPS</sequence>
<accession>A0A932CP95</accession>
<evidence type="ECO:0000313" key="1">
    <source>
        <dbReference type="EMBL" id="MBI2877038.1"/>
    </source>
</evidence>
<dbReference type="EMBL" id="JACPRF010000276">
    <property type="protein sequence ID" value="MBI2877038.1"/>
    <property type="molecule type" value="Genomic_DNA"/>
</dbReference>
<reference evidence="1" key="1">
    <citation type="submission" date="2020-07" db="EMBL/GenBank/DDBJ databases">
        <title>Huge and variable diversity of episymbiotic CPR bacteria and DPANN archaea in groundwater ecosystems.</title>
        <authorList>
            <person name="He C.Y."/>
            <person name="Keren R."/>
            <person name="Whittaker M."/>
            <person name="Farag I.F."/>
            <person name="Doudna J."/>
            <person name="Cate J.H.D."/>
            <person name="Banfield J.F."/>
        </authorList>
    </citation>
    <scope>NUCLEOTIDE SEQUENCE</scope>
    <source>
        <strain evidence="1">NC_groundwater_672_Ag_B-0.1um_62_36</strain>
    </source>
</reference>
<gene>
    <name evidence="1" type="ORF">HYY20_09170</name>
</gene>
<organism evidence="1 2">
    <name type="scientific">Tectimicrobiota bacterium</name>
    <dbReference type="NCBI Taxonomy" id="2528274"/>
    <lineage>
        <taxon>Bacteria</taxon>
        <taxon>Pseudomonadati</taxon>
        <taxon>Nitrospinota/Tectimicrobiota group</taxon>
        <taxon>Candidatus Tectimicrobiota</taxon>
    </lineage>
</organism>
<comment type="caution">
    <text evidence="1">The sequence shown here is derived from an EMBL/GenBank/DDBJ whole genome shotgun (WGS) entry which is preliminary data.</text>
</comment>
<name>A0A932CP95_UNCTE</name>
<dbReference type="AlphaFoldDB" id="A0A932CP95"/>
<evidence type="ECO:0000313" key="2">
    <source>
        <dbReference type="Proteomes" id="UP000769766"/>
    </source>
</evidence>
<dbReference type="InterPro" id="IPR014846">
    <property type="entry name" value="DUF1786_pyruvate_format-lyase"/>
</dbReference>
<dbReference type="Proteomes" id="UP000769766">
    <property type="component" value="Unassembled WGS sequence"/>
</dbReference>
<dbReference type="Pfam" id="PF08735">
    <property type="entry name" value="DUF1786"/>
    <property type="match status" value="1"/>
</dbReference>
<dbReference type="PIRSF" id="PIRSF029129">
    <property type="entry name" value="DUF1786_pyruvate_format-lyase"/>
    <property type="match status" value="1"/>
</dbReference>